<protein>
    <recommendedName>
        <fullName evidence="3">WGR domain-containing protein</fullName>
    </recommendedName>
</protein>
<dbReference type="RefSeq" id="XP_005758781.1">
    <property type="nucleotide sequence ID" value="XM_005758724.1"/>
</dbReference>
<reference evidence="1" key="2">
    <citation type="submission" date="2024-10" db="UniProtKB">
        <authorList>
            <consortium name="EnsemblProtists"/>
        </authorList>
    </citation>
    <scope>IDENTIFICATION</scope>
</reference>
<dbReference type="GeneID" id="17252545"/>
<dbReference type="EnsemblProtists" id="EOD06434">
    <property type="protein sequence ID" value="EOD06434"/>
    <property type="gene ID" value="EMIHUDRAFT_359610"/>
</dbReference>
<proteinExistence type="predicted"/>
<dbReference type="EnsemblProtists" id="EOD06352">
    <property type="protein sequence ID" value="EOD06352"/>
    <property type="gene ID" value="EMIHUDRAFT_359557"/>
</dbReference>
<sequence length="83" mass="8866">MRYADRLAPTSQNFTLCARRWYDLECSGLSVKIHFGGCAKGKGSCHPKVFGDAAEATGYARGKVNAQGKKGFAVVEASKRPAA</sequence>
<dbReference type="GeneID" id="17252493"/>
<dbReference type="RefSeq" id="XP_005758863.1">
    <property type="nucleotide sequence ID" value="XM_005758806.1"/>
</dbReference>
<dbReference type="KEGG" id="ehx:EMIHUDRAFT_359610"/>
<evidence type="ECO:0008006" key="3">
    <source>
        <dbReference type="Google" id="ProtNLM"/>
    </source>
</evidence>
<name>A0A0D3I517_EMIH1</name>
<dbReference type="Proteomes" id="UP000013827">
    <property type="component" value="Unassembled WGS sequence"/>
</dbReference>
<evidence type="ECO:0000313" key="1">
    <source>
        <dbReference type="EnsemblProtists" id="EOD06352"/>
    </source>
</evidence>
<dbReference type="KEGG" id="ehx:EMIHUDRAFT_359557"/>
<reference evidence="2" key="1">
    <citation type="journal article" date="2013" name="Nature">
        <title>Pan genome of the phytoplankton Emiliania underpins its global distribution.</title>
        <authorList>
            <person name="Read B.A."/>
            <person name="Kegel J."/>
            <person name="Klute M.J."/>
            <person name="Kuo A."/>
            <person name="Lefebvre S.C."/>
            <person name="Maumus F."/>
            <person name="Mayer C."/>
            <person name="Miller J."/>
            <person name="Monier A."/>
            <person name="Salamov A."/>
            <person name="Young J."/>
            <person name="Aguilar M."/>
            <person name="Claverie J.M."/>
            <person name="Frickenhaus S."/>
            <person name="Gonzalez K."/>
            <person name="Herman E.K."/>
            <person name="Lin Y.C."/>
            <person name="Napier J."/>
            <person name="Ogata H."/>
            <person name="Sarno A.F."/>
            <person name="Shmutz J."/>
            <person name="Schroeder D."/>
            <person name="de Vargas C."/>
            <person name="Verret F."/>
            <person name="von Dassow P."/>
            <person name="Valentin K."/>
            <person name="Van de Peer Y."/>
            <person name="Wheeler G."/>
            <person name="Dacks J.B."/>
            <person name="Delwiche C.F."/>
            <person name="Dyhrman S.T."/>
            <person name="Glockner G."/>
            <person name="John U."/>
            <person name="Richards T."/>
            <person name="Worden A.Z."/>
            <person name="Zhang X."/>
            <person name="Grigoriev I.V."/>
            <person name="Allen A.E."/>
            <person name="Bidle K."/>
            <person name="Borodovsky M."/>
            <person name="Bowler C."/>
            <person name="Brownlee C."/>
            <person name="Cock J.M."/>
            <person name="Elias M."/>
            <person name="Gladyshev V.N."/>
            <person name="Groth M."/>
            <person name="Guda C."/>
            <person name="Hadaegh A."/>
            <person name="Iglesias-Rodriguez M.D."/>
            <person name="Jenkins J."/>
            <person name="Jones B.M."/>
            <person name="Lawson T."/>
            <person name="Leese F."/>
            <person name="Lindquist E."/>
            <person name="Lobanov A."/>
            <person name="Lomsadze A."/>
            <person name="Malik S.B."/>
            <person name="Marsh M.E."/>
            <person name="Mackinder L."/>
            <person name="Mock T."/>
            <person name="Mueller-Roeber B."/>
            <person name="Pagarete A."/>
            <person name="Parker M."/>
            <person name="Probert I."/>
            <person name="Quesneville H."/>
            <person name="Raines C."/>
            <person name="Rensing S.A."/>
            <person name="Riano-Pachon D.M."/>
            <person name="Richier S."/>
            <person name="Rokitta S."/>
            <person name="Shiraiwa Y."/>
            <person name="Soanes D.M."/>
            <person name="van der Giezen M."/>
            <person name="Wahlund T.M."/>
            <person name="Williams B."/>
            <person name="Wilson W."/>
            <person name="Wolfe G."/>
            <person name="Wurch L.L."/>
        </authorList>
    </citation>
    <scope>NUCLEOTIDE SEQUENCE</scope>
</reference>
<dbReference type="PaxDb" id="2903-EOD06352"/>
<dbReference type="AlphaFoldDB" id="A0A0D3I517"/>
<evidence type="ECO:0000313" key="2">
    <source>
        <dbReference type="Proteomes" id="UP000013827"/>
    </source>
</evidence>
<accession>A0A0D3I517</accession>
<organism evidence="1 2">
    <name type="scientific">Emiliania huxleyi (strain CCMP1516)</name>
    <dbReference type="NCBI Taxonomy" id="280463"/>
    <lineage>
        <taxon>Eukaryota</taxon>
        <taxon>Haptista</taxon>
        <taxon>Haptophyta</taxon>
        <taxon>Prymnesiophyceae</taxon>
        <taxon>Isochrysidales</taxon>
        <taxon>Noelaerhabdaceae</taxon>
        <taxon>Emiliania</taxon>
    </lineage>
</organism>
<keyword evidence="2" id="KW-1185">Reference proteome</keyword>
<dbReference type="HOGENOM" id="CLU_2547345_0_0_1"/>